<dbReference type="InterPro" id="IPR001296">
    <property type="entry name" value="Glyco_trans_1"/>
</dbReference>
<dbReference type="EMBL" id="MFGW01000217">
    <property type="protein sequence ID" value="OGF59326.1"/>
    <property type="molecule type" value="Genomic_DNA"/>
</dbReference>
<evidence type="ECO:0000259" key="2">
    <source>
        <dbReference type="Pfam" id="PF00534"/>
    </source>
</evidence>
<dbReference type="AlphaFoldDB" id="A0A1F5V7D7"/>
<dbReference type="PANTHER" id="PTHR46401:SF2">
    <property type="entry name" value="GLYCOSYLTRANSFERASE WBBK-RELATED"/>
    <property type="match status" value="1"/>
</dbReference>
<dbReference type="STRING" id="1817863.A2Y62_13640"/>
<dbReference type="Pfam" id="PF00534">
    <property type="entry name" value="Glycos_transf_1"/>
    <property type="match status" value="1"/>
</dbReference>
<evidence type="ECO:0008006" key="6">
    <source>
        <dbReference type="Google" id="ProtNLM"/>
    </source>
</evidence>
<dbReference type="InterPro" id="IPR028098">
    <property type="entry name" value="Glyco_trans_4-like_N"/>
</dbReference>
<dbReference type="SUPFAM" id="SSF53756">
    <property type="entry name" value="UDP-Glycosyltransferase/glycogen phosphorylase"/>
    <property type="match status" value="1"/>
</dbReference>
<evidence type="ECO:0000313" key="4">
    <source>
        <dbReference type="EMBL" id="OGF59326.1"/>
    </source>
</evidence>
<dbReference type="Gene3D" id="3.40.50.2000">
    <property type="entry name" value="Glycogen Phosphorylase B"/>
    <property type="match status" value="2"/>
</dbReference>
<dbReference type="Proteomes" id="UP000178943">
    <property type="component" value="Unassembled WGS sequence"/>
</dbReference>
<gene>
    <name evidence="4" type="ORF">A2Y62_13640</name>
</gene>
<evidence type="ECO:0000259" key="3">
    <source>
        <dbReference type="Pfam" id="PF13439"/>
    </source>
</evidence>
<dbReference type="Pfam" id="PF13439">
    <property type="entry name" value="Glyco_transf_4"/>
    <property type="match status" value="1"/>
</dbReference>
<name>A0A1F5V7D7_9BACT</name>
<dbReference type="PANTHER" id="PTHR46401">
    <property type="entry name" value="GLYCOSYLTRANSFERASE WBBK-RELATED"/>
    <property type="match status" value="1"/>
</dbReference>
<keyword evidence="1" id="KW-0808">Transferase</keyword>
<dbReference type="CDD" id="cd03809">
    <property type="entry name" value="GT4_MtfB-like"/>
    <property type="match status" value="1"/>
</dbReference>
<feature type="domain" description="Glycosyl transferase family 1" evidence="2">
    <location>
        <begin position="192"/>
        <end position="345"/>
    </location>
</feature>
<evidence type="ECO:0000313" key="5">
    <source>
        <dbReference type="Proteomes" id="UP000178943"/>
    </source>
</evidence>
<accession>A0A1F5V7D7</accession>
<feature type="domain" description="Glycosyltransferase subfamily 4-like N-terminal" evidence="3">
    <location>
        <begin position="17"/>
        <end position="174"/>
    </location>
</feature>
<organism evidence="4 5">
    <name type="scientific">Candidatus Fischerbacteria bacterium RBG_13_37_8</name>
    <dbReference type="NCBI Taxonomy" id="1817863"/>
    <lineage>
        <taxon>Bacteria</taxon>
        <taxon>Candidatus Fischeribacteriota</taxon>
    </lineage>
</organism>
<dbReference type="GO" id="GO:0016757">
    <property type="term" value="F:glycosyltransferase activity"/>
    <property type="evidence" value="ECO:0007669"/>
    <property type="project" value="InterPro"/>
</dbReference>
<sequence length="367" mass="43254">MKILYDHQTFSTFHFYSGISHYFYELMNQFSKDKEIEFELSLLFSNNKYLEKANFVKIRPFFKEINNKHMYKLISVINRQQSKKKLSEQTYHIFHPTYYHPYFLNFLEYKPYVLTVFDMIHEKYFKMFPNKDKTIKFKKLLIAQASKIIAISENTKKDIIEFYNIDEDRIKVIYLANSLVKPGNINTYITLPKKYLLYVGGRKVYKNFEFFIKVVSSLMKTDDELHIICAGIHPFSAIELSLFKELNVDNKIFHYNVSDEMLYYLYENAIAFVLPSLYEGFGIPILESFACGCPAVVSNTSSLPEVGGDAAAYFDPLSEASLKETLSKTIYNDDYRNTLKIKGYQQLEKFSWKKTAEETKKLYINII</sequence>
<proteinExistence type="predicted"/>
<comment type="caution">
    <text evidence="4">The sequence shown here is derived from an EMBL/GenBank/DDBJ whole genome shotgun (WGS) entry which is preliminary data.</text>
</comment>
<reference evidence="4 5" key="1">
    <citation type="journal article" date="2016" name="Nat. Commun.">
        <title>Thousands of microbial genomes shed light on interconnected biogeochemical processes in an aquifer system.</title>
        <authorList>
            <person name="Anantharaman K."/>
            <person name="Brown C.T."/>
            <person name="Hug L.A."/>
            <person name="Sharon I."/>
            <person name="Castelle C.J."/>
            <person name="Probst A.J."/>
            <person name="Thomas B.C."/>
            <person name="Singh A."/>
            <person name="Wilkins M.J."/>
            <person name="Karaoz U."/>
            <person name="Brodie E.L."/>
            <person name="Williams K.H."/>
            <person name="Hubbard S.S."/>
            <person name="Banfield J.F."/>
        </authorList>
    </citation>
    <scope>NUCLEOTIDE SEQUENCE [LARGE SCALE GENOMIC DNA]</scope>
</reference>
<protein>
    <recommendedName>
        <fullName evidence="6">Glycosyl transferase family 1 domain-containing protein</fullName>
    </recommendedName>
</protein>
<evidence type="ECO:0000256" key="1">
    <source>
        <dbReference type="ARBA" id="ARBA00022679"/>
    </source>
</evidence>